<feature type="domain" description="TolB N-terminal" evidence="6">
    <location>
        <begin position="23"/>
        <end position="124"/>
    </location>
</feature>
<comment type="function">
    <text evidence="5">Part of the Tol-Pal system, which plays a role in outer membrane invagination during cell division and is important for maintaining outer membrane integrity.</text>
</comment>
<dbReference type="Proteomes" id="UP000092952">
    <property type="component" value="Chromosome"/>
</dbReference>
<reference evidence="8" key="1">
    <citation type="submission" date="2016-03" db="EMBL/GenBank/DDBJ databases">
        <title>Complete genome sequence of Solimmundus cernigliae, representing a novel lineage of polycyclic aromatic hydrocarbon degraders within the Gammaproteobacteria.</title>
        <authorList>
            <person name="Singleton D.R."/>
            <person name="Dickey A.N."/>
            <person name="Scholl E.H."/>
            <person name="Wright F.A."/>
            <person name="Aitken M.D."/>
        </authorList>
    </citation>
    <scope>NUCLEOTIDE SEQUENCE [LARGE SCALE GENOMIC DNA]</scope>
    <source>
        <strain evidence="8">TR3.2</strain>
    </source>
</reference>
<comment type="similarity">
    <text evidence="2 5">Belongs to the TolB family.</text>
</comment>
<dbReference type="HAMAP" id="MF_00671">
    <property type="entry name" value="TolB"/>
    <property type="match status" value="1"/>
</dbReference>
<keyword evidence="4 5" id="KW-0574">Periplasm</keyword>
<dbReference type="KEGG" id="gbi:PG2T_11460"/>
<dbReference type="OrthoDB" id="9802240at2"/>
<keyword evidence="3 5" id="KW-0732">Signal</keyword>
<evidence type="ECO:0000256" key="4">
    <source>
        <dbReference type="ARBA" id="ARBA00022764"/>
    </source>
</evidence>
<dbReference type="AlphaFoldDB" id="A0A1B1YVC1"/>
<dbReference type="FunCoup" id="A0A1B1YVC1">
    <property type="interactions" value="64"/>
</dbReference>
<evidence type="ECO:0000256" key="5">
    <source>
        <dbReference type="HAMAP-Rule" id="MF_00671"/>
    </source>
</evidence>
<dbReference type="InterPro" id="IPR011659">
    <property type="entry name" value="WD40"/>
</dbReference>
<evidence type="ECO:0000313" key="8">
    <source>
        <dbReference type="Proteomes" id="UP000092952"/>
    </source>
</evidence>
<evidence type="ECO:0000313" key="7">
    <source>
        <dbReference type="EMBL" id="ANX04722.1"/>
    </source>
</evidence>
<dbReference type="STRING" id="1810504.PG2T_11460"/>
<keyword evidence="5" id="KW-0131">Cell cycle</keyword>
<dbReference type="InParanoid" id="A0A1B1YVC1"/>
<dbReference type="PANTHER" id="PTHR36842">
    <property type="entry name" value="PROTEIN TOLB HOMOLOG"/>
    <property type="match status" value="1"/>
</dbReference>
<comment type="subcellular location">
    <subcellularLocation>
        <location evidence="1 5">Periplasm</location>
    </subcellularLocation>
</comment>
<evidence type="ECO:0000256" key="1">
    <source>
        <dbReference type="ARBA" id="ARBA00004418"/>
    </source>
</evidence>
<dbReference type="InterPro" id="IPR007195">
    <property type="entry name" value="TolB_N"/>
</dbReference>
<dbReference type="Pfam" id="PF07676">
    <property type="entry name" value="PD40"/>
    <property type="match status" value="4"/>
</dbReference>
<evidence type="ECO:0000256" key="2">
    <source>
        <dbReference type="ARBA" id="ARBA00009820"/>
    </source>
</evidence>
<dbReference type="PANTHER" id="PTHR36842:SF1">
    <property type="entry name" value="PROTEIN TOLB"/>
    <property type="match status" value="1"/>
</dbReference>
<dbReference type="EMBL" id="CP014671">
    <property type="protein sequence ID" value="ANX04722.1"/>
    <property type="molecule type" value="Genomic_DNA"/>
</dbReference>
<dbReference type="Gene3D" id="3.40.50.10070">
    <property type="entry name" value="TolB, N-terminal domain"/>
    <property type="match status" value="1"/>
</dbReference>
<evidence type="ECO:0000259" key="6">
    <source>
        <dbReference type="Pfam" id="PF04052"/>
    </source>
</evidence>
<accession>A0A1B1YVC1</accession>
<evidence type="ECO:0000256" key="3">
    <source>
        <dbReference type="ARBA" id="ARBA00022729"/>
    </source>
</evidence>
<dbReference type="SUPFAM" id="SSF69304">
    <property type="entry name" value="Tricorn protease N-terminal domain"/>
    <property type="match status" value="1"/>
</dbReference>
<gene>
    <name evidence="5" type="primary">tolB</name>
    <name evidence="7" type="ORF">PG2T_11460</name>
</gene>
<dbReference type="InterPro" id="IPR014167">
    <property type="entry name" value="Tol-Pal_TolB"/>
</dbReference>
<dbReference type="InterPro" id="IPR011042">
    <property type="entry name" value="6-blade_b-propeller_TolB-like"/>
</dbReference>
<protein>
    <recommendedName>
        <fullName evidence="5">Tol-Pal system protein TolB</fullName>
    </recommendedName>
</protein>
<name>A0A1B1YVC1_9GAMM</name>
<keyword evidence="8" id="KW-1185">Reference proteome</keyword>
<comment type="subunit">
    <text evidence="5">The Tol-Pal system is composed of five core proteins: the inner membrane proteins TolA, TolQ and TolR, the periplasmic protein TolB and the outer membrane protein Pal. They form a network linking the inner and outer membranes and the peptidoglycan layer.</text>
</comment>
<keyword evidence="5" id="KW-0132">Cell division</keyword>
<dbReference type="Pfam" id="PF04052">
    <property type="entry name" value="TolB_N"/>
    <property type="match status" value="1"/>
</dbReference>
<dbReference type="GO" id="GO:0051301">
    <property type="term" value="P:cell division"/>
    <property type="evidence" value="ECO:0007669"/>
    <property type="project" value="UniProtKB-UniRule"/>
</dbReference>
<proteinExistence type="inferred from homology"/>
<sequence length="427" mass="46111">MRFDLRWMGLLLLALVGAARAELRIEITQGAAQTIPIAVVPYANDGGADSIHAVVGADLTRSGQFRVVADEQMLSRPTEAAQVDFRDWQLVMAQYLTIGRILPQPDGRFTAEFELFNVATGQRMTGARFPGVAPASKRRLAHHIADLIYEAITGVRGVFGTRVTYVTQVGNNYELQIADADGYNPVTVLRTQEPILSPTWSADGRFVAYATYANRRAAIFRQDVSTGVRQLVSSFPGLNGAPAFSPDGGRIAMVLSKDGNPDIYVMDLAGGPPRRVSQHYAIDTEPNWSPDGRYIYFTSDRSGGPQVYRVPASGGAEERVTFDGNYNTRPAVSPDGRKIAMVHGAAGRGYRIAVLDIASRRLDVLTDGPLDESPGFAPNGQVIIYTTKSGGAEALATVSIDGNVRQRLGVVQAKVREPGWSPFGATP</sequence>
<dbReference type="SUPFAM" id="SSF52964">
    <property type="entry name" value="TolB, N-terminal domain"/>
    <property type="match status" value="1"/>
</dbReference>
<dbReference type="GO" id="GO:0042597">
    <property type="term" value="C:periplasmic space"/>
    <property type="evidence" value="ECO:0007669"/>
    <property type="project" value="UniProtKB-SubCell"/>
</dbReference>
<dbReference type="Gene3D" id="2.120.10.30">
    <property type="entry name" value="TolB, C-terminal domain"/>
    <property type="match status" value="1"/>
</dbReference>
<dbReference type="NCBIfam" id="TIGR02800">
    <property type="entry name" value="propeller_TolB"/>
    <property type="match status" value="1"/>
</dbReference>
<dbReference type="GO" id="GO:0017038">
    <property type="term" value="P:protein import"/>
    <property type="evidence" value="ECO:0007669"/>
    <property type="project" value="InterPro"/>
</dbReference>
<dbReference type="RefSeq" id="WP_068805515.1">
    <property type="nucleotide sequence ID" value="NZ_CP014671.1"/>
</dbReference>
<organism evidence="7 8">
    <name type="scientific">Immundisolibacter cernigliae</name>
    <dbReference type="NCBI Taxonomy" id="1810504"/>
    <lineage>
        <taxon>Bacteria</taxon>
        <taxon>Pseudomonadati</taxon>
        <taxon>Pseudomonadota</taxon>
        <taxon>Gammaproteobacteria</taxon>
        <taxon>Immundisolibacterales</taxon>
        <taxon>Immundisolibacteraceae</taxon>
        <taxon>Immundisolibacter</taxon>
    </lineage>
</organism>